<sequence>MIYKVLNSDEIAELQIELKRGLPGTAKVYYVIRNLLSGYLPGIELLVDDWPKWSCILLRPTSEKKVKRYFENTYICYTKNVSTLKYFVQRPDVIDWSKPAIFTGVPNDLVLLLTEMTRKYKGTLSSCEPRFMYAWTKQSPPELPEVPKGLRLSTLGPEHVSIMSQGWEWSRTDIEGYFLSVVERFDSSCLLDEQGTLRAYMCMQYNGSMAMLYIRPQYRKDGYFNIILSDLTRKILLKNNIAYGFIPTNDTCLINQSRELGFEWVPRGDMTWVKYTPPPKLGDLPPGNKTLVVGHKKGDVKEGNEDVKTPAQPLFINAIPLTIG</sequence>
<dbReference type="PANTHER" id="PTHR15298:SF1">
    <property type="entry name" value="GLYCINE N-ACYLTRANSFERASE-LIKE PROTEIN"/>
    <property type="match status" value="1"/>
</dbReference>
<evidence type="ECO:0000259" key="2">
    <source>
        <dbReference type="Pfam" id="PF06021"/>
    </source>
</evidence>
<organism evidence="3 4">
    <name type="scientific">Mizuhopecten yessoensis</name>
    <name type="common">Japanese scallop</name>
    <name type="synonym">Patinopecten yessoensis</name>
    <dbReference type="NCBI Taxonomy" id="6573"/>
    <lineage>
        <taxon>Eukaryota</taxon>
        <taxon>Metazoa</taxon>
        <taxon>Spiralia</taxon>
        <taxon>Lophotrochozoa</taxon>
        <taxon>Mollusca</taxon>
        <taxon>Bivalvia</taxon>
        <taxon>Autobranchia</taxon>
        <taxon>Pteriomorphia</taxon>
        <taxon>Pectinida</taxon>
        <taxon>Pectinoidea</taxon>
        <taxon>Pectinidae</taxon>
        <taxon>Mizuhopecten</taxon>
    </lineage>
</organism>
<dbReference type="Proteomes" id="UP000242188">
    <property type="component" value="Unassembled WGS sequence"/>
</dbReference>
<comment type="similarity">
    <text evidence="1">Belongs to the glycine N-acyltransferase family.</text>
</comment>
<dbReference type="Pfam" id="PF06021">
    <property type="entry name" value="Gly_acyl_tr_N"/>
    <property type="match status" value="1"/>
</dbReference>
<accession>A0A210PYF6</accession>
<dbReference type="InterPro" id="IPR015938">
    <property type="entry name" value="Glycine_N-acyltransferase_N"/>
</dbReference>
<keyword evidence="1" id="KW-0012">Acyltransferase</keyword>
<dbReference type="GO" id="GO:0005739">
    <property type="term" value="C:mitochondrion"/>
    <property type="evidence" value="ECO:0007669"/>
    <property type="project" value="InterPro"/>
</dbReference>
<keyword evidence="4" id="KW-1185">Reference proteome</keyword>
<evidence type="ECO:0000313" key="4">
    <source>
        <dbReference type="Proteomes" id="UP000242188"/>
    </source>
</evidence>
<dbReference type="AlphaFoldDB" id="A0A210PYF6"/>
<dbReference type="EMBL" id="NEDP02005386">
    <property type="protein sequence ID" value="OWF41511.1"/>
    <property type="molecule type" value="Genomic_DNA"/>
</dbReference>
<keyword evidence="1 3" id="KW-0808">Transferase</keyword>
<dbReference type="Gene3D" id="3.40.630.30">
    <property type="match status" value="1"/>
</dbReference>
<proteinExistence type="inferred from homology"/>
<dbReference type="OrthoDB" id="61870at2759"/>
<name>A0A210PYF6_MIZYE</name>
<evidence type="ECO:0000256" key="1">
    <source>
        <dbReference type="RuleBase" id="RU368002"/>
    </source>
</evidence>
<dbReference type="EC" id="2.3.1.-" evidence="1"/>
<gene>
    <name evidence="3" type="ORF">KP79_PYT17400</name>
</gene>
<dbReference type="InterPro" id="IPR010313">
    <property type="entry name" value="Glycine_N-acyltransferase"/>
</dbReference>
<reference evidence="3 4" key="1">
    <citation type="journal article" date="2017" name="Nat. Ecol. Evol.">
        <title>Scallop genome provides insights into evolution of bilaterian karyotype and development.</title>
        <authorList>
            <person name="Wang S."/>
            <person name="Zhang J."/>
            <person name="Jiao W."/>
            <person name="Li J."/>
            <person name="Xun X."/>
            <person name="Sun Y."/>
            <person name="Guo X."/>
            <person name="Huan P."/>
            <person name="Dong B."/>
            <person name="Zhang L."/>
            <person name="Hu X."/>
            <person name="Sun X."/>
            <person name="Wang J."/>
            <person name="Zhao C."/>
            <person name="Wang Y."/>
            <person name="Wang D."/>
            <person name="Huang X."/>
            <person name="Wang R."/>
            <person name="Lv J."/>
            <person name="Li Y."/>
            <person name="Zhang Z."/>
            <person name="Liu B."/>
            <person name="Lu W."/>
            <person name="Hui Y."/>
            <person name="Liang J."/>
            <person name="Zhou Z."/>
            <person name="Hou R."/>
            <person name="Li X."/>
            <person name="Liu Y."/>
            <person name="Li H."/>
            <person name="Ning X."/>
            <person name="Lin Y."/>
            <person name="Zhao L."/>
            <person name="Xing Q."/>
            <person name="Dou J."/>
            <person name="Li Y."/>
            <person name="Mao J."/>
            <person name="Guo H."/>
            <person name="Dou H."/>
            <person name="Li T."/>
            <person name="Mu C."/>
            <person name="Jiang W."/>
            <person name="Fu Q."/>
            <person name="Fu X."/>
            <person name="Miao Y."/>
            <person name="Liu J."/>
            <person name="Yu Q."/>
            <person name="Li R."/>
            <person name="Liao H."/>
            <person name="Li X."/>
            <person name="Kong Y."/>
            <person name="Jiang Z."/>
            <person name="Chourrout D."/>
            <person name="Li R."/>
            <person name="Bao Z."/>
        </authorList>
    </citation>
    <scope>NUCLEOTIDE SEQUENCE [LARGE SCALE GENOMIC DNA]</scope>
    <source>
        <strain evidence="3 4">PY_sf001</strain>
    </source>
</reference>
<dbReference type="InterPro" id="IPR016181">
    <property type="entry name" value="Acyl_CoA_acyltransferase"/>
</dbReference>
<comment type="caution">
    <text evidence="3">The sequence shown here is derived from an EMBL/GenBank/DDBJ whole genome shotgun (WGS) entry which is preliminary data.</text>
</comment>
<evidence type="ECO:0000313" key="3">
    <source>
        <dbReference type="EMBL" id="OWF41511.1"/>
    </source>
</evidence>
<dbReference type="SUPFAM" id="SSF55729">
    <property type="entry name" value="Acyl-CoA N-acyltransferases (Nat)"/>
    <property type="match status" value="1"/>
</dbReference>
<feature type="domain" description="Glycine N-acyltransferase N-terminal" evidence="2">
    <location>
        <begin position="7"/>
        <end position="171"/>
    </location>
</feature>
<dbReference type="GO" id="GO:0047961">
    <property type="term" value="F:glycine N-acyltransferase activity"/>
    <property type="evidence" value="ECO:0007669"/>
    <property type="project" value="InterPro"/>
</dbReference>
<dbReference type="STRING" id="6573.A0A210PYF6"/>
<dbReference type="PANTHER" id="PTHR15298">
    <property type="entry name" value="L-COA N-ACYLTRANSFERASE-RELATED"/>
    <property type="match status" value="1"/>
</dbReference>
<protein>
    <recommendedName>
        <fullName evidence="1">Glycine N-acyltransferase-like protein</fullName>
        <ecNumber evidence="1">2.3.1.-</ecNumber>
    </recommendedName>
</protein>